<sequence>MVMVASYGDRLYEVSKDWSADCSRTIRAASLMQKKLAITREVTEVMGNAINAVVVSLRQTNDSEEHPLESVCRSIEKEFAKDSMSVLFEKVKEVTKLDNVTRRPPYSRVLPKSLESLWQLLIDKLDIPELAKVFACLLFTDFVYKPDYSPLHMSMYIFIKTGVAMAKKERFADTIQRIFEKTINDMVPEIGVPDWAENLKYLSQDPVILLELKIFYGYIAEDPILKKEFDSLAAVMFPKAQKEDLDFSNELLNGLKNKAKFPPIPLYELVEELRREPEDFTLSFHVLLIMIVASYGDRLYDVSPDLSAECSMTIKAAFLVEATLATTVEANKVILDKINAVVTDLKNATDLKEHPSELFCRRIEKTFAANLNLSALFEKAKKKAANLKNASSRPAYSPVLLKSFDSILIQMNHSLDFPEYANIFAPKSFRDLLTDRNTAPIRLIILHHFCQIARTLLKGIDRSEIIFGDPESLWTQKIMKIFYGYVANDAILKKDVDSMAASMFPSASKEDLDFAKL</sequence>
<comment type="caution">
    <text evidence="1">The sequence shown here is derived from an EMBL/GenBank/DDBJ whole genome shotgun (WGS) entry which is preliminary data.</text>
</comment>
<proteinExistence type="predicted"/>
<accession>A0AAN9TKH2</accession>
<protein>
    <submittedName>
        <fullName evidence="1">Uncharacterized protein</fullName>
    </submittedName>
</protein>
<organism evidence="1 2">
    <name type="scientific">Parthenolecanium corni</name>
    <dbReference type="NCBI Taxonomy" id="536013"/>
    <lineage>
        <taxon>Eukaryota</taxon>
        <taxon>Metazoa</taxon>
        <taxon>Ecdysozoa</taxon>
        <taxon>Arthropoda</taxon>
        <taxon>Hexapoda</taxon>
        <taxon>Insecta</taxon>
        <taxon>Pterygota</taxon>
        <taxon>Neoptera</taxon>
        <taxon>Paraneoptera</taxon>
        <taxon>Hemiptera</taxon>
        <taxon>Sternorrhyncha</taxon>
        <taxon>Coccoidea</taxon>
        <taxon>Coccidae</taxon>
        <taxon>Parthenolecanium</taxon>
    </lineage>
</organism>
<keyword evidence="2" id="KW-1185">Reference proteome</keyword>
<evidence type="ECO:0000313" key="2">
    <source>
        <dbReference type="Proteomes" id="UP001367676"/>
    </source>
</evidence>
<dbReference type="Proteomes" id="UP001367676">
    <property type="component" value="Unassembled WGS sequence"/>
</dbReference>
<dbReference type="AlphaFoldDB" id="A0AAN9TKH2"/>
<name>A0AAN9TKH2_9HEMI</name>
<dbReference type="EMBL" id="JBBCAQ010000019">
    <property type="protein sequence ID" value="KAK7595148.1"/>
    <property type="molecule type" value="Genomic_DNA"/>
</dbReference>
<evidence type="ECO:0000313" key="1">
    <source>
        <dbReference type="EMBL" id="KAK7595148.1"/>
    </source>
</evidence>
<gene>
    <name evidence="1" type="ORF">V9T40_001581</name>
</gene>
<reference evidence="1 2" key="1">
    <citation type="submission" date="2024-03" db="EMBL/GenBank/DDBJ databases">
        <title>Adaptation during the transition from Ophiocordyceps entomopathogen to insect associate is accompanied by gene loss and intensified selection.</title>
        <authorList>
            <person name="Ward C.M."/>
            <person name="Onetto C.A."/>
            <person name="Borneman A.R."/>
        </authorList>
    </citation>
    <scope>NUCLEOTIDE SEQUENCE [LARGE SCALE GENOMIC DNA]</scope>
    <source>
        <strain evidence="1">AWRI1</strain>
        <tissue evidence="1">Single Adult Female</tissue>
    </source>
</reference>